<reference evidence="7 8" key="1">
    <citation type="submission" date="2018-03" db="EMBL/GenBank/DDBJ databases">
        <title>Genomic Encyclopedia of Archaeal and Bacterial Type Strains, Phase II (KMG-II): from individual species to whole genera.</title>
        <authorList>
            <person name="Goeker M."/>
        </authorList>
    </citation>
    <scope>NUCLEOTIDE SEQUENCE [LARGE SCALE GENOMIC DNA]</scope>
    <source>
        <strain evidence="7 8">DSM 29057</strain>
    </source>
</reference>
<gene>
    <name evidence="7" type="ORF">CLV60_102265</name>
</gene>
<dbReference type="Gene3D" id="3.40.50.720">
    <property type="entry name" value="NAD(P)-binding Rossmann-like Domain"/>
    <property type="match status" value="2"/>
</dbReference>
<dbReference type="FunFam" id="3.40.50.720:FF:000203">
    <property type="entry name" value="D-3-phosphoglycerate dehydrogenase (SerA)"/>
    <property type="match status" value="1"/>
</dbReference>
<proteinExistence type="inferred from homology"/>
<dbReference type="AlphaFoldDB" id="A0A2P8GEZ7"/>
<evidence type="ECO:0000259" key="6">
    <source>
        <dbReference type="Pfam" id="PF02826"/>
    </source>
</evidence>
<dbReference type="PANTHER" id="PTHR43761:SF1">
    <property type="entry name" value="D-ISOMER SPECIFIC 2-HYDROXYACID DEHYDROGENASE CATALYTIC DOMAIN-CONTAINING PROTEIN-RELATED"/>
    <property type="match status" value="1"/>
</dbReference>
<dbReference type="Proteomes" id="UP000241964">
    <property type="component" value="Unassembled WGS sequence"/>
</dbReference>
<accession>A0A2P8GEZ7</accession>
<evidence type="ECO:0000256" key="2">
    <source>
        <dbReference type="ARBA" id="ARBA00023002"/>
    </source>
</evidence>
<dbReference type="GO" id="GO:0016616">
    <property type="term" value="F:oxidoreductase activity, acting on the CH-OH group of donors, NAD or NADP as acceptor"/>
    <property type="evidence" value="ECO:0007669"/>
    <property type="project" value="InterPro"/>
</dbReference>
<comment type="similarity">
    <text evidence="1 4">Belongs to the D-isomer specific 2-hydroxyacid dehydrogenase family.</text>
</comment>
<dbReference type="Pfam" id="PF00389">
    <property type="entry name" value="2-Hacid_dh"/>
    <property type="match status" value="1"/>
</dbReference>
<keyword evidence="3" id="KW-0520">NAD</keyword>
<dbReference type="SUPFAM" id="SSF52283">
    <property type="entry name" value="Formate/glycerate dehydrogenase catalytic domain-like"/>
    <property type="match status" value="1"/>
</dbReference>
<dbReference type="CDD" id="cd12162">
    <property type="entry name" value="2-Hacid_dh_4"/>
    <property type="match status" value="1"/>
</dbReference>
<dbReference type="RefSeq" id="WP_106594185.1">
    <property type="nucleotide sequence ID" value="NZ_PYAS01000002.1"/>
</dbReference>
<dbReference type="PROSITE" id="PS00670">
    <property type="entry name" value="D_2_HYDROXYACID_DH_2"/>
    <property type="match status" value="1"/>
</dbReference>
<dbReference type="OrthoDB" id="1522997at2"/>
<evidence type="ECO:0000256" key="1">
    <source>
        <dbReference type="ARBA" id="ARBA00005854"/>
    </source>
</evidence>
<dbReference type="SUPFAM" id="SSF51735">
    <property type="entry name" value="NAD(P)-binding Rossmann-fold domains"/>
    <property type="match status" value="1"/>
</dbReference>
<name>A0A2P8GEZ7_9BACT</name>
<dbReference type="InterPro" id="IPR050418">
    <property type="entry name" value="D-iso_2-hydroxyacid_DH_PdxB"/>
</dbReference>
<feature type="domain" description="D-isomer specific 2-hydroxyacid dehydrogenase NAD-binding" evidence="6">
    <location>
        <begin position="107"/>
        <end position="284"/>
    </location>
</feature>
<keyword evidence="8" id="KW-1185">Reference proteome</keyword>
<sequence>MNIVILDGYTLNPGDQDWAPIEKLGNVTIYDRSAKEEIVERAKDAEILLVNKVVLSAETLAQLPKARYIGVMATGFNNIDIEAARKQGITVTNVKAYGPASVAQQTFALLLAIVNRVETHSQSVFAGDWAASADFCYWKTPLHELAGKTMGLIGLGDIGSQVAKIAAAFGMKVIAYRKHPVPTEGVEMVTLDEIFRQSDVISLHCPLTDETKEIINRESLSKMQSSAIILNTGRGPLIHEQDLAEALSNGVIAAAGLDVLSVEPPKADNPLLSAPNCVITPHVAWATFEARQRLLQMVADNLESFQSGNPRNVVS</sequence>
<dbReference type="PANTHER" id="PTHR43761">
    <property type="entry name" value="D-ISOMER SPECIFIC 2-HYDROXYACID DEHYDROGENASE FAMILY PROTEIN (AFU_ORTHOLOGUE AFUA_1G13630)"/>
    <property type="match status" value="1"/>
</dbReference>
<dbReference type="InterPro" id="IPR036291">
    <property type="entry name" value="NAD(P)-bd_dom_sf"/>
</dbReference>
<evidence type="ECO:0000259" key="5">
    <source>
        <dbReference type="Pfam" id="PF00389"/>
    </source>
</evidence>
<keyword evidence="2 4" id="KW-0560">Oxidoreductase</keyword>
<dbReference type="InterPro" id="IPR029753">
    <property type="entry name" value="D-isomer_DH_CS"/>
</dbReference>
<dbReference type="GO" id="GO:0051287">
    <property type="term" value="F:NAD binding"/>
    <property type="evidence" value="ECO:0007669"/>
    <property type="project" value="InterPro"/>
</dbReference>
<dbReference type="InterPro" id="IPR006139">
    <property type="entry name" value="D-isomer_2_OHA_DH_cat_dom"/>
</dbReference>
<evidence type="ECO:0000313" key="8">
    <source>
        <dbReference type="Proteomes" id="UP000241964"/>
    </source>
</evidence>
<dbReference type="InterPro" id="IPR006140">
    <property type="entry name" value="D-isomer_DH_NAD-bd"/>
</dbReference>
<evidence type="ECO:0000256" key="3">
    <source>
        <dbReference type="ARBA" id="ARBA00023027"/>
    </source>
</evidence>
<organism evidence="7 8">
    <name type="scientific">Dyadobacter jiangsuensis</name>
    <dbReference type="NCBI Taxonomy" id="1591085"/>
    <lineage>
        <taxon>Bacteria</taxon>
        <taxon>Pseudomonadati</taxon>
        <taxon>Bacteroidota</taxon>
        <taxon>Cytophagia</taxon>
        <taxon>Cytophagales</taxon>
        <taxon>Spirosomataceae</taxon>
        <taxon>Dyadobacter</taxon>
    </lineage>
</organism>
<dbReference type="Pfam" id="PF02826">
    <property type="entry name" value="2-Hacid_dh_C"/>
    <property type="match status" value="1"/>
</dbReference>
<feature type="domain" description="D-isomer specific 2-hydroxyacid dehydrogenase catalytic" evidence="5">
    <location>
        <begin position="14"/>
        <end position="314"/>
    </location>
</feature>
<dbReference type="EMBL" id="PYAS01000002">
    <property type="protein sequence ID" value="PSL32547.1"/>
    <property type="molecule type" value="Genomic_DNA"/>
</dbReference>
<comment type="caution">
    <text evidence="7">The sequence shown here is derived from an EMBL/GenBank/DDBJ whole genome shotgun (WGS) entry which is preliminary data.</text>
</comment>
<evidence type="ECO:0000313" key="7">
    <source>
        <dbReference type="EMBL" id="PSL32547.1"/>
    </source>
</evidence>
<evidence type="ECO:0000256" key="4">
    <source>
        <dbReference type="RuleBase" id="RU003719"/>
    </source>
</evidence>
<protein>
    <submittedName>
        <fullName evidence="7">Glycerate dehydrogenase</fullName>
    </submittedName>
</protein>